<feature type="compositionally biased region" description="Pro residues" evidence="1">
    <location>
        <begin position="76"/>
        <end position="85"/>
    </location>
</feature>
<dbReference type="EMBL" id="AZIL01002480">
    <property type="protein sequence ID" value="EWM21393.1"/>
    <property type="molecule type" value="Genomic_DNA"/>
</dbReference>
<evidence type="ECO:0000256" key="2">
    <source>
        <dbReference type="SAM" id="Phobius"/>
    </source>
</evidence>
<gene>
    <name evidence="3" type="ORF">Naga_100215g4</name>
</gene>
<keyword evidence="4" id="KW-1185">Reference proteome</keyword>
<proteinExistence type="predicted"/>
<feature type="region of interest" description="Disordered" evidence="1">
    <location>
        <begin position="1"/>
        <end position="136"/>
    </location>
</feature>
<dbReference type="Proteomes" id="UP000019335">
    <property type="component" value="Unassembled WGS sequence"/>
</dbReference>
<feature type="transmembrane region" description="Helical" evidence="2">
    <location>
        <begin position="173"/>
        <end position="195"/>
    </location>
</feature>
<feature type="region of interest" description="Disordered" evidence="1">
    <location>
        <begin position="229"/>
        <end position="251"/>
    </location>
</feature>
<sequence length="251" mass="26351">MPATATATTAPPTSGTFLPYDTPNVDSSPVNQKRGARTPSHGHFQGLSSDSDRHSPHSSPVSPTPRRLPAGTGSPYRPPSHPPSSPSTIAPPHHRLLHSSDLERGRGGGTGEGKEGGREGTGGAPPDDEEEEEDHEQFRLGKFAYSFTLLLFGALAVGLLITGALMFETFVGKILMTGGGGLVLVMLCMLMCGGGEEGREGGGRKGRRKGVVNRHVSYCATRNGRGGCWREGGEEGEGEKTPRVVERGGSK</sequence>
<keyword evidence="2" id="KW-0812">Transmembrane</keyword>
<keyword evidence="2" id="KW-0472">Membrane</keyword>
<keyword evidence="2" id="KW-1133">Transmembrane helix</keyword>
<feature type="compositionally biased region" description="Basic and acidic residues" evidence="1">
    <location>
        <begin position="98"/>
        <end position="118"/>
    </location>
</feature>
<feature type="compositionally biased region" description="Low complexity" evidence="1">
    <location>
        <begin position="57"/>
        <end position="67"/>
    </location>
</feature>
<evidence type="ECO:0000313" key="4">
    <source>
        <dbReference type="Proteomes" id="UP000019335"/>
    </source>
</evidence>
<reference evidence="3 4" key="1">
    <citation type="journal article" date="2014" name="Mol. Plant">
        <title>Chromosome Scale Genome Assembly and Transcriptome Profiling of Nannochloropsis gaditana in Nitrogen Depletion.</title>
        <authorList>
            <person name="Corteggiani Carpinelli E."/>
            <person name="Telatin A."/>
            <person name="Vitulo N."/>
            <person name="Forcato C."/>
            <person name="D'Angelo M."/>
            <person name="Schiavon R."/>
            <person name="Vezzi A."/>
            <person name="Giacometti G.M."/>
            <person name="Morosinotto T."/>
            <person name="Valle G."/>
        </authorList>
    </citation>
    <scope>NUCLEOTIDE SEQUENCE [LARGE SCALE GENOMIC DNA]</scope>
    <source>
        <strain evidence="3 4">B-31</strain>
    </source>
</reference>
<evidence type="ECO:0000313" key="3">
    <source>
        <dbReference type="EMBL" id="EWM21393.1"/>
    </source>
</evidence>
<name>W7TCW4_9STRA</name>
<feature type="compositionally biased region" description="Acidic residues" evidence="1">
    <location>
        <begin position="126"/>
        <end position="135"/>
    </location>
</feature>
<accession>W7TCW4</accession>
<protein>
    <submittedName>
        <fullName evidence="3">Uncharacterized protein</fullName>
    </submittedName>
</protein>
<evidence type="ECO:0000256" key="1">
    <source>
        <dbReference type="SAM" id="MobiDB-lite"/>
    </source>
</evidence>
<dbReference type="AlphaFoldDB" id="W7TCW4"/>
<feature type="compositionally biased region" description="Basic and acidic residues" evidence="1">
    <location>
        <begin position="238"/>
        <end position="251"/>
    </location>
</feature>
<organism evidence="3 4">
    <name type="scientific">Nannochloropsis gaditana</name>
    <dbReference type="NCBI Taxonomy" id="72520"/>
    <lineage>
        <taxon>Eukaryota</taxon>
        <taxon>Sar</taxon>
        <taxon>Stramenopiles</taxon>
        <taxon>Ochrophyta</taxon>
        <taxon>Eustigmatophyceae</taxon>
        <taxon>Eustigmatales</taxon>
        <taxon>Monodopsidaceae</taxon>
        <taxon>Nannochloropsis</taxon>
    </lineage>
</organism>
<feature type="compositionally biased region" description="Low complexity" evidence="1">
    <location>
        <begin position="1"/>
        <end position="13"/>
    </location>
</feature>
<feature type="transmembrane region" description="Helical" evidence="2">
    <location>
        <begin position="143"/>
        <end position="167"/>
    </location>
</feature>
<comment type="caution">
    <text evidence="3">The sequence shown here is derived from an EMBL/GenBank/DDBJ whole genome shotgun (WGS) entry which is preliminary data.</text>
</comment>
<dbReference type="OrthoDB" id="10573713at2759"/>